<gene>
    <name evidence="1" type="ORF">CAP_1288</name>
</gene>
<dbReference type="AlphaFoldDB" id="A0A017TCT6"/>
<proteinExistence type="predicted"/>
<protein>
    <submittedName>
        <fullName evidence="1">Uncharacterized protein</fullName>
    </submittedName>
</protein>
<evidence type="ECO:0000313" key="2">
    <source>
        <dbReference type="Proteomes" id="UP000019678"/>
    </source>
</evidence>
<evidence type="ECO:0000313" key="1">
    <source>
        <dbReference type="EMBL" id="EYF07029.1"/>
    </source>
</evidence>
<organism evidence="1 2">
    <name type="scientific">Chondromyces apiculatus DSM 436</name>
    <dbReference type="NCBI Taxonomy" id="1192034"/>
    <lineage>
        <taxon>Bacteria</taxon>
        <taxon>Pseudomonadati</taxon>
        <taxon>Myxococcota</taxon>
        <taxon>Polyangia</taxon>
        <taxon>Polyangiales</taxon>
        <taxon>Polyangiaceae</taxon>
        <taxon>Chondromyces</taxon>
    </lineage>
</organism>
<dbReference type="STRING" id="1192034.CAP_1288"/>
<dbReference type="Proteomes" id="UP000019678">
    <property type="component" value="Unassembled WGS sequence"/>
</dbReference>
<sequence>MIQVGLDPTDPLGAIDEAFHEAYAARRAETLERMGPLVANIDDSLVLRLRGKRFEGPARTRRYHDFKAMSHLPLAVYLALSGVRAPLDEEARARIEALRTRIVAGHADAAHRTFTAAELPGQLRLFEGALAMLDRALADAEAGLTRGALIAYVREQMPVVLQNLEGAARDQLDTMHATMERWRSEMTPEEHDQMLAVVAVSHAARLGNAAFQYFSVVLGDRWEGRFDQEDLRPDKRVLASEATLTEESAFELLATHALDGRVGAHFFGDEGRLDRDVFSDMVERLLVERFGKKPAPTAPAAPEG</sequence>
<reference evidence="1 2" key="1">
    <citation type="submission" date="2013-05" db="EMBL/GenBank/DDBJ databases">
        <title>Genome assembly of Chondromyces apiculatus DSM 436.</title>
        <authorList>
            <person name="Sharma G."/>
            <person name="Khatri I."/>
            <person name="Kaur C."/>
            <person name="Mayilraj S."/>
            <person name="Subramanian S."/>
        </authorList>
    </citation>
    <scope>NUCLEOTIDE SEQUENCE [LARGE SCALE GENOMIC DNA]</scope>
    <source>
        <strain evidence="1 2">DSM 436</strain>
    </source>
</reference>
<dbReference type="EMBL" id="ASRX01000013">
    <property type="protein sequence ID" value="EYF07029.1"/>
    <property type="molecule type" value="Genomic_DNA"/>
</dbReference>
<dbReference type="eggNOG" id="ENOG5031UU8">
    <property type="taxonomic scope" value="Bacteria"/>
</dbReference>
<keyword evidence="2" id="KW-1185">Reference proteome</keyword>
<dbReference type="OrthoDB" id="5510717at2"/>
<name>A0A017TCT6_9BACT</name>
<accession>A0A017TCT6</accession>
<comment type="caution">
    <text evidence="1">The sequence shown here is derived from an EMBL/GenBank/DDBJ whole genome shotgun (WGS) entry which is preliminary data.</text>
</comment>
<dbReference type="RefSeq" id="WP_044238844.1">
    <property type="nucleotide sequence ID" value="NZ_ASRX01000013.1"/>
</dbReference>